<dbReference type="SUPFAM" id="SSF52540">
    <property type="entry name" value="P-loop containing nucleoside triphosphate hydrolases"/>
    <property type="match status" value="1"/>
</dbReference>
<keyword evidence="8" id="KW-1185">Reference proteome</keyword>
<comment type="caution">
    <text evidence="7">The sequence shown here is derived from an EMBL/GenBank/DDBJ whole genome shotgun (WGS) entry which is preliminary data.</text>
</comment>
<dbReference type="InterPro" id="IPR047187">
    <property type="entry name" value="SF1_C_Upf1"/>
</dbReference>
<dbReference type="PANTHER" id="PTHR43788:SF8">
    <property type="entry name" value="DNA-BINDING PROTEIN SMUBP-2"/>
    <property type="match status" value="1"/>
</dbReference>
<dbReference type="InterPro" id="IPR019993">
    <property type="entry name" value="RecB_nuclease_TM0106_put"/>
</dbReference>
<evidence type="ECO:0000313" key="8">
    <source>
        <dbReference type="Proteomes" id="UP000460435"/>
    </source>
</evidence>
<dbReference type="InterPro" id="IPR027417">
    <property type="entry name" value="P-loop_NTPase"/>
</dbReference>
<keyword evidence="4" id="KW-0067">ATP-binding</keyword>
<dbReference type="Gene3D" id="3.40.50.300">
    <property type="entry name" value="P-loop containing nucleotide triphosphate hydrolases"/>
    <property type="match status" value="2"/>
</dbReference>
<evidence type="ECO:0000259" key="6">
    <source>
        <dbReference type="Pfam" id="PF13482"/>
    </source>
</evidence>
<gene>
    <name evidence="7" type="ORF">F7O44_25160</name>
</gene>
<proteinExistence type="predicted"/>
<dbReference type="InterPro" id="IPR050534">
    <property type="entry name" value="Coronavir_polyprotein_1ab"/>
</dbReference>
<accession>A0A7K3MB26</accession>
<keyword evidence="3" id="KW-0347">Helicase</keyword>
<evidence type="ECO:0000256" key="2">
    <source>
        <dbReference type="ARBA" id="ARBA00022801"/>
    </source>
</evidence>
<keyword evidence="1" id="KW-0547">Nucleotide-binding</keyword>
<dbReference type="PANTHER" id="PTHR43788">
    <property type="entry name" value="DNA2/NAM7 HELICASE FAMILY MEMBER"/>
    <property type="match status" value="1"/>
</dbReference>
<dbReference type="InterPro" id="IPR038720">
    <property type="entry name" value="YprB_RNase_H-like_dom"/>
</dbReference>
<evidence type="ECO:0000313" key="7">
    <source>
        <dbReference type="EMBL" id="NDL60370.1"/>
    </source>
</evidence>
<dbReference type="Proteomes" id="UP000460435">
    <property type="component" value="Unassembled WGS sequence"/>
</dbReference>
<dbReference type="InterPro" id="IPR041679">
    <property type="entry name" value="DNA2/NAM7-like_C"/>
</dbReference>
<dbReference type="Pfam" id="PF13482">
    <property type="entry name" value="RNase_H_2"/>
    <property type="match status" value="1"/>
</dbReference>
<evidence type="ECO:0000256" key="1">
    <source>
        <dbReference type="ARBA" id="ARBA00022741"/>
    </source>
</evidence>
<dbReference type="Pfam" id="PF13604">
    <property type="entry name" value="AAA_30"/>
    <property type="match status" value="1"/>
</dbReference>
<dbReference type="RefSeq" id="WP_162453074.1">
    <property type="nucleotide sequence ID" value="NZ_WLZY01000011.1"/>
</dbReference>
<feature type="domain" description="YprB ribonuclease H-like" evidence="6">
    <location>
        <begin position="320"/>
        <end position="496"/>
    </location>
</feature>
<dbReference type="GO" id="GO:0005524">
    <property type="term" value="F:ATP binding"/>
    <property type="evidence" value="ECO:0007669"/>
    <property type="project" value="UniProtKB-KW"/>
</dbReference>
<dbReference type="EMBL" id="WLZY01000011">
    <property type="protein sequence ID" value="NDL60370.1"/>
    <property type="molecule type" value="Genomic_DNA"/>
</dbReference>
<dbReference type="NCBIfam" id="TIGR03491">
    <property type="entry name" value="TM0106 family RecB-like putative nuclease"/>
    <property type="match status" value="1"/>
</dbReference>
<protein>
    <submittedName>
        <fullName evidence="7">TM0106 family RecB-like putative nuclease</fullName>
    </submittedName>
</protein>
<feature type="domain" description="DNA2/NAM7 helicase-like C-terminal" evidence="5">
    <location>
        <begin position="903"/>
        <end position="1092"/>
    </location>
</feature>
<evidence type="ECO:0000259" key="5">
    <source>
        <dbReference type="Pfam" id="PF13087"/>
    </source>
</evidence>
<dbReference type="GO" id="GO:0043139">
    <property type="term" value="F:5'-3' DNA helicase activity"/>
    <property type="evidence" value="ECO:0007669"/>
    <property type="project" value="TreeGrafter"/>
</dbReference>
<dbReference type="AlphaFoldDB" id="A0A7K3MB26"/>
<reference evidence="7 8" key="1">
    <citation type="submission" date="2019-11" db="EMBL/GenBank/DDBJ databases">
        <authorList>
            <person name="Li X.-J."/>
            <person name="Feng X.-M."/>
        </authorList>
    </citation>
    <scope>NUCLEOTIDE SEQUENCE [LARGE SCALE GENOMIC DNA]</scope>
    <source>
        <strain evidence="7 8">XMNu-373</strain>
    </source>
</reference>
<evidence type="ECO:0000256" key="4">
    <source>
        <dbReference type="ARBA" id="ARBA00022840"/>
    </source>
</evidence>
<evidence type="ECO:0000256" key="3">
    <source>
        <dbReference type="ARBA" id="ARBA00022806"/>
    </source>
</evidence>
<keyword evidence="2" id="KW-0378">Hydrolase</keyword>
<sequence>MYLNGSGGLVVSPTDLVAHLACPHLTTLNREVAEGRRPKPMDDDASADLIRARGDAHEVAVLADMSREHHVAEIPPTSDPVEAEQLTLHAMKAGAARIFQATFYDGRWRGHADFLIRNDHRASALGSWSYNIADTKLARQVKASALLQMAVYAQRLEQLQGTPPETLTVILGNRESVSVPYVDVAAYTRRAMHQYQSWLADPPTTSPVRVGHCAVCRWAQSCAGQWHAEDDLVLVPSLRRDQREAFHDAGITTVEALAAAPEQTLATVRSVAPSTRTKLAQQARLQVAARSQDLPPYQLITPVQANHGLALLPEPDPGDLFLDLEGDPFWGDHGLEYLWGISDARDHFTAWWAHDAEAERRAFEDVVDHILRTWHAHPGMHVYHYAPYEPSRLKSLSQRYATRVDDVDALLRGGRLVDLYAVVRQGLRIGTESYSIKALEQFYDAEARSGASVKDAGTSIVEYERWLEQPDQSILDDIEAYNRDDCISTRRLRDWLEERRAELTITTGPLPRPDASLEGPLAHHAERDPELEAIEAALLADVPEDRDERTPAQQAHALLNGLLEWHRREARADWWEFFRAQALGLDELVDDPAALGELHSPVLVRTEKRSGVWRYTTPPQECRLRVGEQAQHAGSEAETSIVVALDLDLGQVELKRSLQRGDLHPAGLLPGGPIRSGPLETALRRVGSWVAQHGVEADGPYRGVRDLLLGHPPRFAADVPLRLSTETGAQALCRVAPSLTGVLPVQGPPGAGKTYSGSRAVIELLRAGKTVGITALSHRAITNLLDAVMEADDDLEPVVRAVQKAGESSGSTHPRVTVVGTNSNAETALRDGQANLVAGTAWLFAREEIHVDVLVVDEAGQLSLANTVAAGAGAGALILLGDPQQLPQPGQGMHPEGAGVSALEHVLGDHDTVPPEHGLFLDVTWRMHPAVCAPVSELSYDGLLLPREGLEQQIVAGDDVLSGAGIRWVPVPHVSCAVRSDAEADVVASLIDQLTGRLWTDADGTRTPLGPDHLLVVAPYNAQVNLLHSRLNGRARVGTVDRFQGQEAPVVIVSLTTSSAEDAPRGVDFVANRNRLNVAISRARSLAVVVGSPTLLSAPATNLVQLQGINALCRLVEHAQSQSHPVAGHVLQCGDWQ</sequence>
<organism evidence="7 8">
    <name type="scientific">Phytoactinopolyspora mesophila</name>
    <dbReference type="NCBI Taxonomy" id="2650750"/>
    <lineage>
        <taxon>Bacteria</taxon>
        <taxon>Bacillati</taxon>
        <taxon>Actinomycetota</taxon>
        <taxon>Actinomycetes</taxon>
        <taxon>Jiangellales</taxon>
        <taxon>Jiangellaceae</taxon>
        <taxon>Phytoactinopolyspora</taxon>
    </lineage>
</organism>
<dbReference type="CDD" id="cd18808">
    <property type="entry name" value="SF1_C_Upf1"/>
    <property type="match status" value="1"/>
</dbReference>
<name>A0A7K3MB26_9ACTN</name>
<dbReference type="Pfam" id="PF13087">
    <property type="entry name" value="AAA_12"/>
    <property type="match status" value="1"/>
</dbReference>
<dbReference type="GO" id="GO:0016787">
    <property type="term" value="F:hydrolase activity"/>
    <property type="evidence" value="ECO:0007669"/>
    <property type="project" value="UniProtKB-KW"/>
</dbReference>